<comment type="caution">
    <text evidence="9">The sequence shown here is derived from an EMBL/GenBank/DDBJ whole genome shotgun (WGS) entry which is preliminary data.</text>
</comment>
<dbReference type="Gene3D" id="2.30.30.140">
    <property type="match status" value="3"/>
</dbReference>
<keyword evidence="3" id="KW-0677">Repeat</keyword>
<evidence type="ECO:0000256" key="6">
    <source>
        <dbReference type="SAM" id="MobiDB-lite"/>
    </source>
</evidence>
<keyword evidence="10" id="KW-1185">Reference proteome</keyword>
<dbReference type="PROSITE" id="PS50304">
    <property type="entry name" value="TUDOR"/>
    <property type="match status" value="1"/>
</dbReference>
<feature type="region of interest" description="Disordered" evidence="6">
    <location>
        <begin position="307"/>
        <end position="349"/>
    </location>
</feature>
<evidence type="ECO:0000259" key="7">
    <source>
        <dbReference type="PROSITE" id="PS50304"/>
    </source>
</evidence>
<feature type="domain" description="HTH OST-type" evidence="8">
    <location>
        <begin position="140"/>
        <end position="210"/>
    </location>
</feature>
<feature type="compositionally biased region" description="Low complexity" evidence="6">
    <location>
        <begin position="222"/>
        <end position="234"/>
    </location>
</feature>
<accession>A0A5C6MUA9</accession>
<feature type="compositionally biased region" description="Low complexity" evidence="6">
    <location>
        <begin position="333"/>
        <end position="349"/>
    </location>
</feature>
<dbReference type="EMBL" id="RHFK02000019">
    <property type="protein sequence ID" value="TWW58666.1"/>
    <property type="molecule type" value="Genomic_DNA"/>
</dbReference>
<dbReference type="InterPro" id="IPR035437">
    <property type="entry name" value="SNase_OB-fold_sf"/>
</dbReference>
<feature type="compositionally biased region" description="Polar residues" evidence="6">
    <location>
        <begin position="309"/>
        <end position="331"/>
    </location>
</feature>
<name>A0A5C6MUA9_9TELE</name>
<dbReference type="AlphaFoldDB" id="A0A5C6MUA9"/>
<dbReference type="GO" id="GO:0005737">
    <property type="term" value="C:cytoplasm"/>
    <property type="evidence" value="ECO:0007669"/>
    <property type="project" value="UniProtKB-SubCell"/>
</dbReference>
<evidence type="ECO:0000256" key="1">
    <source>
        <dbReference type="ARBA" id="ARBA00004496"/>
    </source>
</evidence>
<evidence type="ECO:0000313" key="10">
    <source>
        <dbReference type="Proteomes" id="UP000324091"/>
    </source>
</evidence>
<feature type="domain" description="HTH OST-type" evidence="8">
    <location>
        <begin position="3"/>
        <end position="75"/>
    </location>
</feature>
<keyword evidence="2" id="KW-0963">Cytoplasm</keyword>
<dbReference type="InterPro" id="IPR050621">
    <property type="entry name" value="Tudor_domain_containing"/>
</dbReference>
<proteinExistence type="predicted"/>
<feature type="domain" description="HTH OST-type" evidence="8">
    <location>
        <begin position="349"/>
        <end position="417"/>
    </location>
</feature>
<dbReference type="Gene3D" id="3.30.420.610">
    <property type="entry name" value="LOTUS domain-like"/>
    <property type="match status" value="3"/>
</dbReference>
<organism evidence="9 10">
    <name type="scientific">Takifugu flavidus</name>
    <name type="common">sansaifugu</name>
    <dbReference type="NCBI Taxonomy" id="433684"/>
    <lineage>
        <taxon>Eukaryota</taxon>
        <taxon>Metazoa</taxon>
        <taxon>Chordata</taxon>
        <taxon>Craniata</taxon>
        <taxon>Vertebrata</taxon>
        <taxon>Euteleostomi</taxon>
        <taxon>Actinopterygii</taxon>
        <taxon>Neopterygii</taxon>
        <taxon>Teleostei</taxon>
        <taxon>Neoteleostei</taxon>
        <taxon>Acanthomorphata</taxon>
        <taxon>Eupercaria</taxon>
        <taxon>Tetraodontiformes</taxon>
        <taxon>Tetradontoidea</taxon>
        <taxon>Tetraodontidae</taxon>
        <taxon>Takifugu</taxon>
    </lineage>
</organism>
<protein>
    <submittedName>
        <fullName evidence="9">Tudor domain-containing protein 7A</fullName>
    </submittedName>
</protein>
<dbReference type="InterPro" id="IPR025605">
    <property type="entry name" value="OST-HTH/LOTUS_dom"/>
</dbReference>
<keyword evidence="4" id="KW-0221">Differentiation</keyword>
<reference evidence="9 10" key="1">
    <citation type="submission" date="2019-04" db="EMBL/GenBank/DDBJ databases">
        <title>Chromosome genome assembly for Takifugu flavidus.</title>
        <authorList>
            <person name="Xiao S."/>
        </authorList>
    </citation>
    <scope>NUCLEOTIDE SEQUENCE [LARGE SCALE GENOMIC DNA]</scope>
    <source>
        <strain evidence="9">HTHZ2018</strain>
        <tissue evidence="9">Muscle</tissue>
    </source>
</reference>
<feature type="compositionally biased region" description="Pro residues" evidence="6">
    <location>
        <begin position="208"/>
        <end position="221"/>
    </location>
</feature>
<dbReference type="InterPro" id="IPR002999">
    <property type="entry name" value="Tudor"/>
</dbReference>
<dbReference type="GO" id="GO:0007283">
    <property type="term" value="P:spermatogenesis"/>
    <property type="evidence" value="ECO:0007669"/>
    <property type="project" value="UniProtKB-KW"/>
</dbReference>
<dbReference type="Proteomes" id="UP000324091">
    <property type="component" value="Chromosome 6"/>
</dbReference>
<gene>
    <name evidence="9" type="ORF">D4764_06G0001960</name>
</gene>
<evidence type="ECO:0000313" key="9">
    <source>
        <dbReference type="EMBL" id="TWW58666.1"/>
    </source>
</evidence>
<evidence type="ECO:0000256" key="5">
    <source>
        <dbReference type="ARBA" id="ARBA00022871"/>
    </source>
</evidence>
<evidence type="ECO:0000256" key="2">
    <source>
        <dbReference type="ARBA" id="ARBA00022490"/>
    </source>
</evidence>
<evidence type="ECO:0000256" key="3">
    <source>
        <dbReference type="ARBA" id="ARBA00022737"/>
    </source>
</evidence>
<sequence>MVDNESIEKLLRAVLQSSKEGVPVSSIQSDYHSLCGESIPLKRLGYSNIEDYLRSIPSVVRLGYDMGQLKCFAVVCQETSHIAELVAKQKSSKKSGRPKIMKHYNKPVRKVMTYANGQKLREKPPQEVWINNNYESGSYNVELVRRRMSKLLEKYCSGLWMSKLSVFYRDMFRENLHPHALIDMAKWTDICIIEKPSIARQSDRLIYPPLPPKPSLRPVTPPTTLSAAPSPVTSHPSAPKRTSVASTHSTAPAGSSHNPPSSHSSTAPPHLTKSVHLINGDSVGVQVRQNLPKTLRHQSFQRPALALSSPATQHGSNGQTCPETLTSSKEGFSTPSSSTPRPPSESSVVPSKVFVRVKEILCQCGQGVWASALPKLYMDTYKVPFPEQILDNLSLLLDICRVEYPLAHDKTKAILYSSLTVTEAPDDEDKQCKEQKLPSGVKVWGPVMPPCLVGPSVQYSSVLITDVNSSNAVTIRFVGENYSNAQEAMEETMCSFYNQSSVQKPLSKPVVGQLVAVREEDGEEVTRAQVIELISPDKVKVYYLDYGFFVETTRLNVLQLHRDFLSLPFQATCVRLAGLQAFCSHPSVLSSLNKLVGKILLMETIEPRQENQPPLVVLYDTSQDDDININSTCLKALQDRNMNNPLIVKATYQDVCVTNVDPEGIIYCQLPSRGRARLCKLLEETEAIFSSQVPSTFAVSRPFSGKVCLAQYKGKWSRVEITVTYDSKVVEILFIDSGLPMTVDVTELREFPPALLPGFTVIPPQITKCRLAELKVPEGRWSPEAVLLVKEAVLGAEDCKIMILELEQQKEDFVVYMYLFIGAESLELDKSINRRLAQSEPWSQTRTPKNAFVSLSLSEDKALNPTVSVRNEPLCGADMSSCLKVTVAPETLTLPLPPPVELPQVGQYMDVFVTLADHPGHFVLQPWLDMHKLTILMGDMFLYYTRKWKDGCTVCVQKGEVYAAKVGKKWYRVQVKEIPDGESVRIYELDYGKTKVVHSSVFQPLIMEFRQLPFQAVVAQLAGVTQWSHEASMLFRKHVEHRPLVAKVESLSDVKGYLWNCRLSVYLVDTSLEDKDIWIHSLMADISAEPSRA</sequence>
<keyword evidence="5" id="KW-0744">Spermatogenesis</keyword>
<dbReference type="SUPFAM" id="SSF63748">
    <property type="entry name" value="Tudor/PWWP/MBT"/>
    <property type="match status" value="3"/>
</dbReference>
<dbReference type="InterPro" id="IPR041966">
    <property type="entry name" value="LOTUS-like"/>
</dbReference>
<dbReference type="Gene3D" id="2.40.50.90">
    <property type="match status" value="3"/>
</dbReference>
<dbReference type="Pfam" id="PF12872">
    <property type="entry name" value="OST-HTH"/>
    <property type="match status" value="1"/>
</dbReference>
<comment type="subcellular location">
    <subcellularLocation>
        <location evidence="1">Cytoplasm</location>
    </subcellularLocation>
</comment>
<dbReference type="Pfam" id="PF00567">
    <property type="entry name" value="TUDOR"/>
    <property type="match status" value="3"/>
</dbReference>
<dbReference type="PROSITE" id="PS51644">
    <property type="entry name" value="HTH_OST"/>
    <property type="match status" value="3"/>
</dbReference>
<dbReference type="SMART" id="SM00333">
    <property type="entry name" value="TUDOR"/>
    <property type="match status" value="3"/>
</dbReference>
<dbReference type="PANTHER" id="PTHR22948:SF14">
    <property type="entry name" value="TUDOR DOMAIN-CONTAINING PROTEIN 7"/>
    <property type="match status" value="1"/>
</dbReference>
<evidence type="ECO:0000259" key="8">
    <source>
        <dbReference type="PROSITE" id="PS51644"/>
    </source>
</evidence>
<feature type="compositionally biased region" description="Low complexity" evidence="6">
    <location>
        <begin position="251"/>
        <end position="270"/>
    </location>
</feature>
<dbReference type="PANTHER" id="PTHR22948">
    <property type="entry name" value="TUDOR DOMAIN CONTAINING PROTEIN"/>
    <property type="match status" value="1"/>
</dbReference>
<dbReference type="GO" id="GO:0030154">
    <property type="term" value="P:cell differentiation"/>
    <property type="evidence" value="ECO:0007669"/>
    <property type="project" value="UniProtKB-KW"/>
</dbReference>
<evidence type="ECO:0000256" key="4">
    <source>
        <dbReference type="ARBA" id="ARBA00022782"/>
    </source>
</evidence>
<dbReference type="CDD" id="cd09972">
    <property type="entry name" value="LOTUS_TDRD_OSKAR"/>
    <property type="match status" value="1"/>
</dbReference>
<feature type="region of interest" description="Disordered" evidence="6">
    <location>
        <begin position="204"/>
        <end position="273"/>
    </location>
</feature>
<feature type="domain" description="Tudor" evidence="7">
    <location>
        <begin position="508"/>
        <end position="567"/>
    </location>
</feature>